<keyword evidence="8" id="KW-0687">Ribonucleoprotein</keyword>
<keyword evidence="7" id="KW-0539">Nucleus</keyword>
<feature type="compositionally biased region" description="Polar residues" evidence="9">
    <location>
        <begin position="71"/>
        <end position="83"/>
    </location>
</feature>
<dbReference type="InterPro" id="IPR036070">
    <property type="entry name" value="Nop_dom_sf"/>
</dbReference>
<comment type="subcellular location">
    <subcellularLocation>
        <location evidence="1">Nucleus</location>
    </subcellularLocation>
</comment>
<keyword evidence="12" id="KW-1185">Reference proteome</keyword>
<feature type="region of interest" description="Disordered" evidence="9">
    <location>
        <begin position="382"/>
        <end position="401"/>
    </location>
</feature>
<dbReference type="GO" id="GO:0005687">
    <property type="term" value="C:U4 snRNP"/>
    <property type="evidence" value="ECO:0007669"/>
    <property type="project" value="TreeGrafter"/>
</dbReference>
<gene>
    <name evidence="11" type="primary">PRP31</name>
    <name evidence="11" type="ORF">MARU1_001357</name>
</gene>
<evidence type="ECO:0000256" key="9">
    <source>
        <dbReference type="SAM" id="MobiDB-lite"/>
    </source>
</evidence>
<dbReference type="InterPro" id="IPR027105">
    <property type="entry name" value="Prp31"/>
</dbReference>
<evidence type="ECO:0000256" key="5">
    <source>
        <dbReference type="ARBA" id="ARBA00022884"/>
    </source>
</evidence>
<dbReference type="Gene3D" id="1.10.246.90">
    <property type="entry name" value="Nop domain"/>
    <property type="match status" value="1"/>
</dbReference>
<evidence type="ECO:0000259" key="10">
    <source>
        <dbReference type="PROSITE" id="PS51358"/>
    </source>
</evidence>
<dbReference type="GO" id="GO:0071011">
    <property type="term" value="C:precatalytic spliceosome"/>
    <property type="evidence" value="ECO:0007669"/>
    <property type="project" value="TreeGrafter"/>
</dbReference>
<dbReference type="Proteomes" id="UP001217582">
    <property type="component" value="Chromosome 2"/>
</dbReference>
<dbReference type="AlphaFoldDB" id="A0AAJ6CJJ3"/>
<dbReference type="PANTHER" id="PTHR13904:SF0">
    <property type="entry name" value="U4_U6 SMALL NUCLEAR RIBONUCLEOPROTEIN PRP31"/>
    <property type="match status" value="1"/>
</dbReference>
<dbReference type="Pfam" id="PF01798">
    <property type="entry name" value="Nop"/>
    <property type="match status" value="1"/>
</dbReference>
<name>A0AAJ6CJJ3_9BASI</name>
<dbReference type="SMART" id="SM00931">
    <property type="entry name" value="NOSIC"/>
    <property type="match status" value="1"/>
</dbReference>
<evidence type="ECO:0000256" key="2">
    <source>
        <dbReference type="ARBA" id="ARBA00005572"/>
    </source>
</evidence>
<evidence type="ECO:0000256" key="7">
    <source>
        <dbReference type="ARBA" id="ARBA00023242"/>
    </source>
</evidence>
<dbReference type="FunFam" id="1.10.287.4070:FF:000003">
    <property type="entry name" value="U4/U6 small nuclear ribonucleoprotein PRP31"/>
    <property type="match status" value="1"/>
</dbReference>
<accession>A0AAJ6CJJ3</accession>
<dbReference type="PANTHER" id="PTHR13904">
    <property type="entry name" value="PRE-MRNA SPLICING FACTOR PRP31"/>
    <property type="match status" value="1"/>
</dbReference>
<evidence type="ECO:0000313" key="12">
    <source>
        <dbReference type="Proteomes" id="UP001217582"/>
    </source>
</evidence>
<keyword evidence="6" id="KW-0508">mRNA splicing</keyword>
<sequence>MSNSLADELLADVAENESNALDNEQEQYSSILYNGESCHAGPEVSVRTDTSMQSVNDPHAHGASQHRNELKSPQNNKKGFEDASTTNVRSLSKLYGNDTLSELLKLIEQRKAQPPTVITGALEGSEEYFLIIRANNTAVEIDHEMLVLHKFIREHYAPRFPELETLVLNPWEFIQAVLILGNEKDLVTAGLEGILPQGTVVVISMTASTTTGQPLAAKEWQRIQDACAMVESLEDTRAKILDYVESRMSLLAPNLSALLGTRVATKLVGSTGGLASLARIPSCNMHLLGASKSGSTALSSIHGGSTRYSGYLAQCTLIIQTPEEYRTQALRMVSAKASLAARVDAGGSSGSRQGEYGAALYQEVERKIEKLMEPPPAKLVKALPVPNEGGRKQRRGGRRARKFREMHGLTELRKMQNRIEFGKEEEEASAFDETMGLGMINTKASGKIRASVANASSKARMSKANKDRLATLNRPKLSLQSLAPADSTSSGTASSLSFTPVQGTYSTTNPSGIELVDPSRQKKVDEANAKWFREGQFSLVPGASKSSAHMPPPSQPNT</sequence>
<dbReference type="GO" id="GO:0003723">
    <property type="term" value="F:RNA binding"/>
    <property type="evidence" value="ECO:0007669"/>
    <property type="project" value="UniProtKB-KW"/>
</dbReference>
<dbReference type="InterPro" id="IPR012976">
    <property type="entry name" value="NOSIC"/>
</dbReference>
<feature type="compositionally biased region" description="Basic residues" evidence="9">
    <location>
        <begin position="392"/>
        <end position="401"/>
    </location>
</feature>
<keyword evidence="3" id="KW-0507">mRNA processing</keyword>
<dbReference type="InterPro" id="IPR042239">
    <property type="entry name" value="Nop_C"/>
</dbReference>
<dbReference type="GO" id="GO:0000244">
    <property type="term" value="P:spliceosomal tri-snRNP complex assembly"/>
    <property type="evidence" value="ECO:0007669"/>
    <property type="project" value="InterPro"/>
</dbReference>
<feature type="region of interest" description="Disordered" evidence="9">
    <location>
        <begin position="42"/>
        <end position="83"/>
    </location>
</feature>
<comment type="similarity">
    <text evidence="2">Belongs to the PRP31 family.</text>
</comment>
<organism evidence="11 12">
    <name type="scientific">Malassezia arunalokei</name>
    <dbReference type="NCBI Taxonomy" id="1514897"/>
    <lineage>
        <taxon>Eukaryota</taxon>
        <taxon>Fungi</taxon>
        <taxon>Dikarya</taxon>
        <taxon>Basidiomycota</taxon>
        <taxon>Ustilaginomycotina</taxon>
        <taxon>Malasseziomycetes</taxon>
        <taxon>Malasseziales</taxon>
        <taxon>Malasseziaceae</taxon>
        <taxon>Malassezia</taxon>
    </lineage>
</organism>
<dbReference type="Gene3D" id="1.10.287.4070">
    <property type="match status" value="1"/>
</dbReference>
<feature type="domain" description="Nop" evidence="10">
    <location>
        <begin position="251"/>
        <end position="373"/>
    </location>
</feature>
<evidence type="ECO:0000313" key="11">
    <source>
        <dbReference type="EMBL" id="WFD15339.1"/>
    </source>
</evidence>
<evidence type="ECO:0000256" key="6">
    <source>
        <dbReference type="ARBA" id="ARBA00023187"/>
    </source>
</evidence>
<evidence type="ECO:0000256" key="1">
    <source>
        <dbReference type="ARBA" id="ARBA00004123"/>
    </source>
</evidence>
<feature type="compositionally biased region" description="Polar residues" evidence="9">
    <location>
        <begin position="47"/>
        <end position="56"/>
    </location>
</feature>
<feature type="compositionally biased region" description="Low complexity" evidence="9">
    <location>
        <begin position="487"/>
        <end position="499"/>
    </location>
</feature>
<dbReference type="GO" id="GO:0046540">
    <property type="term" value="C:U4/U6 x U5 tri-snRNP complex"/>
    <property type="evidence" value="ECO:0007669"/>
    <property type="project" value="InterPro"/>
</dbReference>
<dbReference type="SUPFAM" id="SSF89124">
    <property type="entry name" value="Nop domain"/>
    <property type="match status" value="1"/>
</dbReference>
<dbReference type="EMBL" id="CP119917">
    <property type="protein sequence ID" value="WFD15339.1"/>
    <property type="molecule type" value="Genomic_DNA"/>
</dbReference>
<evidence type="ECO:0000256" key="8">
    <source>
        <dbReference type="ARBA" id="ARBA00023274"/>
    </source>
</evidence>
<feature type="region of interest" description="Disordered" evidence="9">
    <location>
        <begin position="538"/>
        <end position="558"/>
    </location>
</feature>
<protein>
    <submittedName>
        <fullName evidence="11">U4/U6-U5 snRNP complex subunit prp31</fullName>
    </submittedName>
</protein>
<reference evidence="11 12" key="1">
    <citation type="submission" date="2023-03" db="EMBL/GenBank/DDBJ databases">
        <title>Mating type loci evolution in Malassezia.</title>
        <authorList>
            <person name="Coelho M.A."/>
        </authorList>
    </citation>
    <scope>NUCLEOTIDE SEQUENCE [LARGE SCALE GENOMIC DNA]</scope>
    <source>
        <strain evidence="11 12">CBS 13387</strain>
    </source>
</reference>
<evidence type="ECO:0000256" key="3">
    <source>
        <dbReference type="ARBA" id="ARBA00022664"/>
    </source>
</evidence>
<dbReference type="InterPro" id="IPR002687">
    <property type="entry name" value="Nop_dom"/>
</dbReference>
<proteinExistence type="inferred from homology"/>
<feature type="compositionally biased region" description="Polar residues" evidence="9">
    <location>
        <begin position="500"/>
        <end position="511"/>
    </location>
</feature>
<dbReference type="PROSITE" id="PS51358">
    <property type="entry name" value="NOP"/>
    <property type="match status" value="1"/>
</dbReference>
<keyword evidence="4" id="KW-0747">Spliceosome</keyword>
<dbReference type="InterPro" id="IPR019175">
    <property type="entry name" value="Prp31_C"/>
</dbReference>
<dbReference type="Pfam" id="PF09785">
    <property type="entry name" value="Prp31_C"/>
    <property type="match status" value="1"/>
</dbReference>
<evidence type="ECO:0000256" key="4">
    <source>
        <dbReference type="ARBA" id="ARBA00022728"/>
    </source>
</evidence>
<keyword evidence="5" id="KW-0694">RNA-binding</keyword>
<feature type="region of interest" description="Disordered" evidence="9">
    <location>
        <begin position="453"/>
        <end position="521"/>
    </location>
</feature>